<evidence type="ECO:0000313" key="12">
    <source>
        <dbReference type="EMBL" id="GAH76146.1"/>
    </source>
</evidence>
<dbReference type="InterPro" id="IPR004881">
    <property type="entry name" value="Ribosome_biogen_GTPase_RsgA"/>
</dbReference>
<dbReference type="EMBL" id="BARU01027767">
    <property type="protein sequence ID" value="GAH76146.1"/>
    <property type="molecule type" value="Genomic_DNA"/>
</dbReference>
<name>X1I164_9ZZZZ</name>
<evidence type="ECO:0000256" key="8">
    <source>
        <dbReference type="ARBA" id="ARBA00022884"/>
    </source>
</evidence>
<dbReference type="GO" id="GO:0005525">
    <property type="term" value="F:GTP binding"/>
    <property type="evidence" value="ECO:0007669"/>
    <property type="project" value="UniProtKB-KW"/>
</dbReference>
<evidence type="ECO:0000256" key="1">
    <source>
        <dbReference type="ARBA" id="ARBA00022490"/>
    </source>
</evidence>
<dbReference type="GO" id="GO:0042254">
    <property type="term" value="P:ribosome biogenesis"/>
    <property type="evidence" value="ECO:0007669"/>
    <property type="project" value="UniProtKB-KW"/>
</dbReference>
<evidence type="ECO:0000256" key="5">
    <source>
        <dbReference type="ARBA" id="ARBA00022741"/>
    </source>
</evidence>
<sequence length="269" mass="30124">EKAEVQAEITGKIVYGAESNLDLPTVGDWVYVQFLNEYTFAIIHKILPRKSLLKRKVAGKKIDYQLIASNIDIAFIVQSTDFNFNLRRLERYLIMVNESNIKPVILLSKRDLISPEDLKQEMLEIKSMNPDYEIIAFSNKTGEGLDEIKKILKQGKTYCLLGSSGVGKTTLLNRLIGKNIFATSAVREKDGKGRHITARRQLTILEQGGLIIDTPGMRELGNIGVNTGLNETFIDIINLAKICRFRDCTHINEPGCSVVKAVNKGELSL</sequence>
<feature type="domain" description="EngC GTPase" evidence="10">
    <location>
        <begin position="69"/>
        <end position="218"/>
    </location>
</feature>
<dbReference type="PANTHER" id="PTHR32120">
    <property type="entry name" value="SMALL RIBOSOMAL SUBUNIT BIOGENESIS GTPASE RSGA"/>
    <property type="match status" value="1"/>
</dbReference>
<evidence type="ECO:0000259" key="10">
    <source>
        <dbReference type="PROSITE" id="PS50936"/>
    </source>
</evidence>
<keyword evidence="9" id="KW-0342">GTP-binding</keyword>
<dbReference type="CDD" id="cd01854">
    <property type="entry name" value="YjeQ_EngC"/>
    <property type="match status" value="1"/>
</dbReference>
<dbReference type="InterPro" id="IPR027417">
    <property type="entry name" value="P-loop_NTPase"/>
</dbReference>
<dbReference type="GO" id="GO:0003924">
    <property type="term" value="F:GTPase activity"/>
    <property type="evidence" value="ECO:0007669"/>
    <property type="project" value="InterPro"/>
</dbReference>
<evidence type="ECO:0000256" key="2">
    <source>
        <dbReference type="ARBA" id="ARBA00022517"/>
    </source>
</evidence>
<comment type="caution">
    <text evidence="12">The sequence shown here is derived from an EMBL/GenBank/DDBJ whole genome shotgun (WGS) entry which is preliminary data.</text>
</comment>
<dbReference type="PROSITE" id="PS50936">
    <property type="entry name" value="ENGC_GTPASE"/>
    <property type="match status" value="1"/>
</dbReference>
<proteinExistence type="inferred from homology"/>
<keyword evidence="1" id="KW-0963">Cytoplasm</keyword>
<dbReference type="HAMAP" id="MF_01820">
    <property type="entry name" value="GTPase_RsgA"/>
    <property type="match status" value="1"/>
</dbReference>
<keyword evidence="4" id="KW-0699">rRNA-binding</keyword>
<dbReference type="InterPro" id="IPR010914">
    <property type="entry name" value="RsgA_GTPase_dom"/>
</dbReference>
<dbReference type="PROSITE" id="PS51721">
    <property type="entry name" value="G_CP"/>
    <property type="match status" value="1"/>
</dbReference>
<organism evidence="12">
    <name type="scientific">marine sediment metagenome</name>
    <dbReference type="NCBI Taxonomy" id="412755"/>
    <lineage>
        <taxon>unclassified sequences</taxon>
        <taxon>metagenomes</taxon>
        <taxon>ecological metagenomes</taxon>
    </lineage>
</organism>
<feature type="non-terminal residue" evidence="12">
    <location>
        <position position="1"/>
    </location>
</feature>
<dbReference type="GO" id="GO:0019843">
    <property type="term" value="F:rRNA binding"/>
    <property type="evidence" value="ECO:0007669"/>
    <property type="project" value="UniProtKB-KW"/>
</dbReference>
<keyword evidence="3" id="KW-0479">Metal-binding</keyword>
<evidence type="ECO:0000256" key="4">
    <source>
        <dbReference type="ARBA" id="ARBA00022730"/>
    </source>
</evidence>
<evidence type="ECO:0000256" key="7">
    <source>
        <dbReference type="ARBA" id="ARBA00022833"/>
    </source>
</evidence>
<accession>X1I164</accession>
<evidence type="ECO:0008006" key="13">
    <source>
        <dbReference type="Google" id="ProtNLM"/>
    </source>
</evidence>
<evidence type="ECO:0000259" key="11">
    <source>
        <dbReference type="PROSITE" id="PS51721"/>
    </source>
</evidence>
<dbReference type="NCBIfam" id="TIGR00157">
    <property type="entry name" value="ribosome small subunit-dependent GTPase A"/>
    <property type="match status" value="1"/>
</dbReference>
<dbReference type="GO" id="GO:0046872">
    <property type="term" value="F:metal ion binding"/>
    <property type="evidence" value="ECO:0007669"/>
    <property type="project" value="UniProtKB-KW"/>
</dbReference>
<evidence type="ECO:0000256" key="9">
    <source>
        <dbReference type="ARBA" id="ARBA00023134"/>
    </source>
</evidence>
<dbReference type="Gene3D" id="1.10.40.50">
    <property type="entry name" value="Probable gtpase engc, domain 3"/>
    <property type="match status" value="1"/>
</dbReference>
<keyword evidence="2" id="KW-0690">Ribosome biogenesis</keyword>
<gene>
    <name evidence="12" type="ORF">S03H2_44409</name>
</gene>
<keyword evidence="8" id="KW-0694">RNA-binding</keyword>
<feature type="domain" description="CP-type G" evidence="11">
    <location>
        <begin position="60"/>
        <end position="220"/>
    </location>
</feature>
<keyword evidence="7" id="KW-0862">Zinc</keyword>
<keyword evidence="5" id="KW-0547">Nucleotide-binding</keyword>
<feature type="non-terminal residue" evidence="12">
    <location>
        <position position="269"/>
    </location>
</feature>
<reference evidence="12" key="1">
    <citation type="journal article" date="2014" name="Front. Microbiol.">
        <title>High frequency of phylogenetically diverse reductive dehalogenase-homologous genes in deep subseafloor sedimentary metagenomes.</title>
        <authorList>
            <person name="Kawai M."/>
            <person name="Futagami T."/>
            <person name="Toyoda A."/>
            <person name="Takaki Y."/>
            <person name="Nishi S."/>
            <person name="Hori S."/>
            <person name="Arai W."/>
            <person name="Tsubouchi T."/>
            <person name="Morono Y."/>
            <person name="Uchiyama I."/>
            <person name="Ito T."/>
            <person name="Fujiyama A."/>
            <person name="Inagaki F."/>
            <person name="Takami H."/>
        </authorList>
    </citation>
    <scope>NUCLEOTIDE SEQUENCE</scope>
    <source>
        <strain evidence="12">Expedition CK06-06</strain>
    </source>
</reference>
<evidence type="ECO:0000256" key="6">
    <source>
        <dbReference type="ARBA" id="ARBA00022801"/>
    </source>
</evidence>
<dbReference type="Pfam" id="PF03193">
    <property type="entry name" value="RsgA_GTPase"/>
    <property type="match status" value="1"/>
</dbReference>
<dbReference type="AlphaFoldDB" id="X1I164"/>
<dbReference type="PANTHER" id="PTHR32120:SF10">
    <property type="entry name" value="SMALL RIBOSOMAL SUBUNIT BIOGENESIS GTPASE RSGA"/>
    <property type="match status" value="1"/>
</dbReference>
<dbReference type="Gene3D" id="3.40.50.300">
    <property type="entry name" value="P-loop containing nucleotide triphosphate hydrolases"/>
    <property type="match status" value="1"/>
</dbReference>
<dbReference type="SUPFAM" id="SSF52540">
    <property type="entry name" value="P-loop containing nucleoside triphosphate hydrolases"/>
    <property type="match status" value="1"/>
</dbReference>
<dbReference type="InterPro" id="IPR030378">
    <property type="entry name" value="G_CP_dom"/>
</dbReference>
<evidence type="ECO:0000256" key="3">
    <source>
        <dbReference type="ARBA" id="ARBA00022723"/>
    </source>
</evidence>
<keyword evidence="6" id="KW-0378">Hydrolase</keyword>
<protein>
    <recommendedName>
        <fullName evidence="13">EngC GTPase domain-containing protein</fullName>
    </recommendedName>
</protein>